<gene>
    <name evidence="3" type="ORF">GRI68_07540</name>
</gene>
<reference evidence="3 4" key="1">
    <citation type="submission" date="2019-12" db="EMBL/GenBank/DDBJ databases">
        <title>Genomic-based taxomic classification of the family Erythrobacteraceae.</title>
        <authorList>
            <person name="Xu L."/>
        </authorList>
    </citation>
    <scope>NUCLEOTIDE SEQUENCE [LARGE SCALE GENOMIC DNA]</scope>
    <source>
        <strain evidence="3 4">LMG 29519</strain>
    </source>
</reference>
<dbReference type="RefSeq" id="WP_160616682.1">
    <property type="nucleotide sequence ID" value="NZ_WTYR01000001.1"/>
</dbReference>
<dbReference type="InterPro" id="IPR005182">
    <property type="entry name" value="YdbS-like_PH"/>
</dbReference>
<keyword evidence="4" id="KW-1185">Reference proteome</keyword>
<proteinExistence type="predicted"/>
<dbReference type="EMBL" id="WTYR01000001">
    <property type="protein sequence ID" value="MXP10031.1"/>
    <property type="molecule type" value="Genomic_DNA"/>
</dbReference>
<name>A0A6I4U6H4_9SPHN</name>
<feature type="domain" description="YdbS-like PH" evidence="2">
    <location>
        <begin position="90"/>
        <end position="169"/>
    </location>
</feature>
<dbReference type="PANTHER" id="PTHR34473:SF3">
    <property type="entry name" value="TRANSMEMBRANE PROTEIN-RELATED"/>
    <property type="match status" value="1"/>
</dbReference>
<feature type="transmembrane region" description="Helical" evidence="1">
    <location>
        <begin position="36"/>
        <end position="55"/>
    </location>
</feature>
<evidence type="ECO:0000313" key="4">
    <source>
        <dbReference type="Proteomes" id="UP000429229"/>
    </source>
</evidence>
<accession>A0A6I4U6H4</accession>
<protein>
    <submittedName>
        <fullName evidence="3">PH domain-containing protein</fullName>
    </submittedName>
</protein>
<evidence type="ECO:0000256" key="1">
    <source>
        <dbReference type="SAM" id="Phobius"/>
    </source>
</evidence>
<comment type="caution">
    <text evidence="3">The sequence shown here is derived from an EMBL/GenBank/DDBJ whole genome shotgun (WGS) entry which is preliminary data.</text>
</comment>
<dbReference type="OrthoDB" id="1750577at2"/>
<dbReference type="Proteomes" id="UP000429229">
    <property type="component" value="Unassembled WGS sequence"/>
</dbReference>
<evidence type="ECO:0000259" key="2">
    <source>
        <dbReference type="Pfam" id="PF03703"/>
    </source>
</evidence>
<keyword evidence="1" id="KW-0812">Transmembrane</keyword>
<keyword evidence="1" id="KW-1133">Transmembrane helix</keyword>
<feature type="transmembrane region" description="Helical" evidence="1">
    <location>
        <begin position="61"/>
        <end position="83"/>
    </location>
</feature>
<evidence type="ECO:0000313" key="3">
    <source>
        <dbReference type="EMBL" id="MXP10031.1"/>
    </source>
</evidence>
<dbReference type="AlphaFoldDB" id="A0A6I4U6H4"/>
<keyword evidence="1" id="KW-0472">Membrane</keyword>
<organism evidence="3 4">
    <name type="scientific">Alteriqipengyuania halimionae</name>
    <dbReference type="NCBI Taxonomy" id="1926630"/>
    <lineage>
        <taxon>Bacteria</taxon>
        <taxon>Pseudomonadati</taxon>
        <taxon>Pseudomonadota</taxon>
        <taxon>Alphaproteobacteria</taxon>
        <taxon>Sphingomonadales</taxon>
        <taxon>Erythrobacteraceae</taxon>
        <taxon>Alteriqipengyuania</taxon>
    </lineage>
</organism>
<dbReference type="Pfam" id="PF03703">
    <property type="entry name" value="bPH_2"/>
    <property type="match status" value="1"/>
</dbReference>
<dbReference type="PANTHER" id="PTHR34473">
    <property type="entry name" value="UPF0699 TRANSMEMBRANE PROTEIN YDBS"/>
    <property type="match status" value="1"/>
</dbReference>
<sequence length="178" mass="19702">MTHGGEGESHHIEAVAARDIADDDALTPVDPNYRTVLRLLITLATLPFVLAAGVLDLVRPFGSGVMQGAVFVPVLVLAVALIWRWPRRRYHARGYDLGTDRLRVVRGVMWRSDTVVPFGRIQHIDVTRGPVERLFGLSTLVVHTAGNHNHAVPLPGLSEESAAAMREEIRAHIKRETR</sequence>